<dbReference type="SUPFAM" id="SSF52743">
    <property type="entry name" value="Subtilisin-like"/>
    <property type="match status" value="1"/>
</dbReference>
<dbReference type="SMART" id="SM00944">
    <property type="entry name" value="Pro-kuma_activ"/>
    <property type="match status" value="1"/>
</dbReference>
<comment type="catalytic activity">
    <reaction evidence="1">
        <text>Release of an N-terminal tripeptide from a polypeptide.</text>
        <dbReference type="EC" id="3.4.14.10"/>
    </reaction>
</comment>
<evidence type="ECO:0000256" key="11">
    <source>
        <dbReference type="ARBA" id="ARBA00022837"/>
    </source>
</evidence>
<feature type="chain" id="PRO_5015782596" description="tripeptidyl-peptidase II" evidence="16">
    <location>
        <begin position="29"/>
        <end position="599"/>
    </location>
</feature>
<feature type="domain" description="Peptidase S53" evidence="17">
    <location>
        <begin position="213"/>
        <end position="599"/>
    </location>
</feature>
<feature type="binding site" evidence="15">
    <location>
        <position position="578"/>
    </location>
    <ligand>
        <name>Ca(2+)</name>
        <dbReference type="ChEBI" id="CHEBI:29108"/>
    </ligand>
</feature>
<dbReference type="EC" id="3.4.14.10" evidence="4"/>
<dbReference type="CDD" id="cd11377">
    <property type="entry name" value="Pro-peptidase_S53"/>
    <property type="match status" value="1"/>
</dbReference>
<dbReference type="PANTHER" id="PTHR14218:SF10">
    <property type="entry name" value="PEPTIDASE S53 DOMAIN-CONTAINING PROTEIN"/>
    <property type="match status" value="1"/>
</dbReference>
<dbReference type="PROSITE" id="PS51695">
    <property type="entry name" value="SEDOLISIN"/>
    <property type="match status" value="1"/>
</dbReference>
<evidence type="ECO:0000256" key="2">
    <source>
        <dbReference type="ARBA" id="ARBA00002451"/>
    </source>
</evidence>
<evidence type="ECO:0000256" key="8">
    <source>
        <dbReference type="ARBA" id="ARBA00022729"/>
    </source>
</evidence>
<evidence type="ECO:0000256" key="5">
    <source>
        <dbReference type="ARBA" id="ARBA00022525"/>
    </source>
</evidence>
<feature type="active site" description="Charge relay system" evidence="15">
    <location>
        <position position="504"/>
    </location>
</feature>
<keyword evidence="19" id="KW-1185">Reference proteome</keyword>
<keyword evidence="12" id="KW-0843">Virulence</keyword>
<dbReference type="FunFam" id="3.40.50.200:FF:000015">
    <property type="entry name" value="Tripeptidyl peptidase A"/>
    <property type="match status" value="1"/>
</dbReference>
<feature type="binding site" evidence="15">
    <location>
        <position position="547"/>
    </location>
    <ligand>
        <name>Ca(2+)</name>
        <dbReference type="ChEBI" id="CHEBI:29108"/>
    </ligand>
</feature>
<dbReference type="CDD" id="cd04056">
    <property type="entry name" value="Peptidases_S53"/>
    <property type="match status" value="1"/>
</dbReference>
<dbReference type="EMBL" id="PKSG01000268">
    <property type="protein sequence ID" value="POR37257.1"/>
    <property type="molecule type" value="Genomic_DNA"/>
</dbReference>
<evidence type="ECO:0000256" key="10">
    <source>
        <dbReference type="ARBA" id="ARBA00022825"/>
    </source>
</evidence>
<keyword evidence="13" id="KW-0865">Zymogen</keyword>
<evidence type="ECO:0000256" key="9">
    <source>
        <dbReference type="ARBA" id="ARBA00022801"/>
    </source>
</evidence>
<dbReference type="PANTHER" id="PTHR14218">
    <property type="entry name" value="PROTEASE S8 TRIPEPTIDYL PEPTIDASE I CLN2"/>
    <property type="match status" value="1"/>
</dbReference>
<accession>A0A2S4L4B9</accession>
<keyword evidence="9 15" id="KW-0378">Hydrolase</keyword>
<keyword evidence="6 15" id="KW-0645">Protease</keyword>
<dbReference type="InterPro" id="IPR030400">
    <property type="entry name" value="Sedolisin_dom"/>
</dbReference>
<organism evidence="18 19">
    <name type="scientific">Tolypocladium paradoxum</name>
    <dbReference type="NCBI Taxonomy" id="94208"/>
    <lineage>
        <taxon>Eukaryota</taxon>
        <taxon>Fungi</taxon>
        <taxon>Dikarya</taxon>
        <taxon>Ascomycota</taxon>
        <taxon>Pezizomycotina</taxon>
        <taxon>Sordariomycetes</taxon>
        <taxon>Hypocreomycetidae</taxon>
        <taxon>Hypocreales</taxon>
        <taxon>Ophiocordycipitaceae</taxon>
        <taxon>Tolypocladium</taxon>
    </lineage>
</organism>
<evidence type="ECO:0000256" key="16">
    <source>
        <dbReference type="SAM" id="SignalP"/>
    </source>
</evidence>
<dbReference type="Gene3D" id="3.40.50.200">
    <property type="entry name" value="Peptidase S8/S53 domain"/>
    <property type="match status" value="1"/>
</dbReference>
<evidence type="ECO:0000313" key="18">
    <source>
        <dbReference type="EMBL" id="POR37257.1"/>
    </source>
</evidence>
<dbReference type="InterPro" id="IPR000209">
    <property type="entry name" value="Peptidase_S8/S53_dom"/>
</dbReference>
<evidence type="ECO:0000256" key="3">
    <source>
        <dbReference type="ARBA" id="ARBA00004239"/>
    </source>
</evidence>
<feature type="binding site" evidence="15">
    <location>
        <position position="580"/>
    </location>
    <ligand>
        <name>Ca(2+)</name>
        <dbReference type="ChEBI" id="CHEBI:29108"/>
    </ligand>
</feature>
<keyword evidence="11 15" id="KW-0106">Calcium</keyword>
<dbReference type="Proteomes" id="UP000237481">
    <property type="component" value="Unassembled WGS sequence"/>
</dbReference>
<dbReference type="OrthoDB" id="409122at2759"/>
<dbReference type="Pfam" id="PF09286">
    <property type="entry name" value="Pro-kuma_activ"/>
    <property type="match status" value="1"/>
</dbReference>
<evidence type="ECO:0000256" key="12">
    <source>
        <dbReference type="ARBA" id="ARBA00023026"/>
    </source>
</evidence>
<evidence type="ECO:0000256" key="4">
    <source>
        <dbReference type="ARBA" id="ARBA00012462"/>
    </source>
</evidence>
<dbReference type="GO" id="GO:0046872">
    <property type="term" value="F:metal ion binding"/>
    <property type="evidence" value="ECO:0007669"/>
    <property type="project" value="UniProtKB-UniRule"/>
</dbReference>
<evidence type="ECO:0000256" key="13">
    <source>
        <dbReference type="ARBA" id="ARBA00023145"/>
    </source>
</evidence>
<dbReference type="SUPFAM" id="SSF54897">
    <property type="entry name" value="Protease propeptides/inhibitors"/>
    <property type="match status" value="1"/>
</dbReference>
<sequence length="599" mass="64855">MASKRLVKGFCALVATQAVFTTVQPVLADSLEQTPAPRSEVRAANRQHLIDLSISLEPDSADLLERTLYDISDPSSWRYGKHLTREEAKSLLLPRPESVESVKRWLSEAGIPDDRVRDEGSLIHARIATEHAERLLSTRLVHDQELMTKLADFVPADLRGHITAIHPTLVLGDSDLGESLRSKRRMQASEPPPGEGIAAEQNGHVHLQQCKTRITPACLRKLYHMGDTYAKPHNRSLLGVVGFNGQAAQHDMLDKFVEMFARYAIGANFSTELINGGKNPQGEYPSGEANLDIQYTIAMAHKVPVRYYSTGGEGHDFIPDLDISDPKKEYIEPWLPFVSHMLELPDDQLPHVVSISYGVNEQAVPKAHAKQVCDLFGLLGTRGVSVIVSSGDTGPGVSCQSNDGTNSTKFLPAFPATCPYVTSVGATESNGPESAMNFSSGGFSDYWPRPAWQEKAVSSYLAKHGKKWQGYYNPEGRGTPDVAAQGNAYVIVNHGKVAPAGGTSASAPVFASIVALLNDLRFQQGKPSMGFLNPWLYSIGDQGFTDITAGRSDGCLGTSYSGAPAPKVPGAGWDAVPGWDPVTGWGTPLFDRLKSLAGK</sequence>
<dbReference type="InterPro" id="IPR015366">
    <property type="entry name" value="S53_propep"/>
</dbReference>
<dbReference type="GO" id="GO:0006508">
    <property type="term" value="P:proteolysis"/>
    <property type="evidence" value="ECO:0007669"/>
    <property type="project" value="UniProtKB-KW"/>
</dbReference>
<proteinExistence type="predicted"/>
<gene>
    <name evidence="18" type="ORF">TPAR_02542</name>
</gene>
<dbReference type="GO" id="GO:0004252">
    <property type="term" value="F:serine-type endopeptidase activity"/>
    <property type="evidence" value="ECO:0007669"/>
    <property type="project" value="UniProtKB-UniRule"/>
</dbReference>
<dbReference type="STRING" id="94208.A0A2S4L4B9"/>
<evidence type="ECO:0000256" key="14">
    <source>
        <dbReference type="ARBA" id="ARBA00023180"/>
    </source>
</evidence>
<feature type="active site" description="Charge relay system" evidence="15">
    <location>
        <position position="292"/>
    </location>
</feature>
<comment type="function">
    <text evidence="2">Secreted tripeptidyl-peptidase which degrades proteins at acidic pHs and is involved in virulence.</text>
</comment>
<evidence type="ECO:0000313" key="19">
    <source>
        <dbReference type="Proteomes" id="UP000237481"/>
    </source>
</evidence>
<feature type="active site" description="Charge relay system" evidence="15">
    <location>
        <position position="288"/>
    </location>
</feature>
<evidence type="ECO:0000256" key="7">
    <source>
        <dbReference type="ARBA" id="ARBA00022723"/>
    </source>
</evidence>
<feature type="signal peptide" evidence="16">
    <location>
        <begin position="1"/>
        <end position="28"/>
    </location>
</feature>
<dbReference type="GO" id="GO:0008240">
    <property type="term" value="F:tripeptidyl-peptidase activity"/>
    <property type="evidence" value="ECO:0007669"/>
    <property type="project" value="UniProtKB-EC"/>
</dbReference>
<keyword evidence="5" id="KW-0964">Secreted</keyword>
<comment type="cofactor">
    <cofactor evidence="15">
        <name>Ca(2+)</name>
        <dbReference type="ChEBI" id="CHEBI:29108"/>
    </cofactor>
    <text evidence="15">Binds 1 Ca(2+) ion per subunit.</text>
</comment>
<feature type="binding site" evidence="15">
    <location>
        <position position="546"/>
    </location>
    <ligand>
        <name>Ca(2+)</name>
        <dbReference type="ChEBI" id="CHEBI:29108"/>
    </ligand>
</feature>
<keyword evidence="14" id="KW-0325">Glycoprotein</keyword>
<evidence type="ECO:0000256" key="6">
    <source>
        <dbReference type="ARBA" id="ARBA00022670"/>
    </source>
</evidence>
<dbReference type="InterPro" id="IPR036852">
    <property type="entry name" value="Peptidase_S8/S53_dom_sf"/>
</dbReference>
<evidence type="ECO:0000259" key="17">
    <source>
        <dbReference type="PROSITE" id="PS51695"/>
    </source>
</evidence>
<protein>
    <recommendedName>
        <fullName evidence="4">tripeptidyl-peptidase II</fullName>
        <ecNumber evidence="4">3.4.14.10</ecNumber>
    </recommendedName>
</protein>
<keyword evidence="7 15" id="KW-0479">Metal-binding</keyword>
<evidence type="ECO:0000256" key="1">
    <source>
        <dbReference type="ARBA" id="ARBA00001910"/>
    </source>
</evidence>
<reference evidence="18 19" key="1">
    <citation type="submission" date="2018-01" db="EMBL/GenBank/DDBJ databases">
        <title>Harnessing the power of phylogenomics to disentangle the directionality and signatures of interkingdom host jumping in the parasitic fungal genus Tolypocladium.</title>
        <authorList>
            <person name="Quandt C.A."/>
            <person name="Patterson W."/>
            <person name="Spatafora J.W."/>
        </authorList>
    </citation>
    <scope>NUCLEOTIDE SEQUENCE [LARGE SCALE GENOMIC DNA]</scope>
    <source>
        <strain evidence="18 19">NRBC 100945</strain>
    </source>
</reference>
<dbReference type="InterPro" id="IPR050819">
    <property type="entry name" value="Tripeptidyl-peptidase_I"/>
</dbReference>
<dbReference type="Pfam" id="PF00082">
    <property type="entry name" value="Peptidase_S8"/>
    <property type="match status" value="1"/>
</dbReference>
<keyword evidence="8 16" id="KW-0732">Signal</keyword>
<evidence type="ECO:0000256" key="15">
    <source>
        <dbReference type="PROSITE-ProRule" id="PRU01032"/>
    </source>
</evidence>
<name>A0A2S4L4B9_9HYPO</name>
<keyword evidence="10 15" id="KW-0720">Serine protease</keyword>
<comment type="subcellular location">
    <subcellularLocation>
        <location evidence="3">Secreted</location>
        <location evidence="3">Extracellular space</location>
    </subcellularLocation>
</comment>
<comment type="caution">
    <text evidence="18">The sequence shown here is derived from an EMBL/GenBank/DDBJ whole genome shotgun (WGS) entry which is preliminary data.</text>
</comment>
<dbReference type="AlphaFoldDB" id="A0A2S4L4B9"/>
<dbReference type="GO" id="GO:0005576">
    <property type="term" value="C:extracellular region"/>
    <property type="evidence" value="ECO:0007669"/>
    <property type="project" value="UniProtKB-SubCell"/>
</dbReference>